<evidence type="ECO:0000256" key="4">
    <source>
        <dbReference type="ARBA" id="ARBA00023082"/>
    </source>
</evidence>
<comment type="caution">
    <text evidence="9">The sequence shown here is derived from an EMBL/GenBank/DDBJ whole genome shotgun (WGS) entry which is preliminary data.</text>
</comment>
<keyword evidence="4" id="KW-0731">Sigma factor</keyword>
<dbReference type="AlphaFoldDB" id="A0A5N6MHM8"/>
<evidence type="ECO:0000256" key="6">
    <source>
        <dbReference type="SAM" id="MobiDB-lite"/>
    </source>
</evidence>
<name>A0A5N6MHM8_9MICC</name>
<reference evidence="9 10" key="1">
    <citation type="submission" date="2019-08" db="EMBL/GenBank/DDBJ databases">
        <title>Arthrobacter sp. nov., isolated from plateau pika and Tibetan wild ass.</title>
        <authorList>
            <person name="Ge Y."/>
        </authorList>
    </citation>
    <scope>NUCLEOTIDE SEQUENCE [LARGE SCALE GENOMIC DNA]</scope>
    <source>
        <strain evidence="9 10">785</strain>
    </source>
</reference>
<feature type="domain" description="RNA polymerase sigma-70 region 2" evidence="7">
    <location>
        <begin position="34"/>
        <end position="97"/>
    </location>
</feature>
<evidence type="ECO:0000313" key="9">
    <source>
        <dbReference type="EMBL" id="KAD3633022.1"/>
    </source>
</evidence>
<dbReference type="SUPFAM" id="SSF88659">
    <property type="entry name" value="Sigma3 and sigma4 domains of RNA polymerase sigma factors"/>
    <property type="match status" value="1"/>
</dbReference>
<dbReference type="InterPro" id="IPR013249">
    <property type="entry name" value="RNA_pol_sigma70_r4_t2"/>
</dbReference>
<evidence type="ECO:0000256" key="1">
    <source>
        <dbReference type="ARBA" id="ARBA00010641"/>
    </source>
</evidence>
<proteinExistence type="inferred from homology"/>
<feature type="region of interest" description="Disordered" evidence="6">
    <location>
        <begin position="1"/>
        <end position="26"/>
    </location>
</feature>
<dbReference type="NCBIfam" id="NF007214">
    <property type="entry name" value="PRK09636.1"/>
    <property type="match status" value="1"/>
</dbReference>
<keyword evidence="10" id="KW-1185">Reference proteome</keyword>
<dbReference type="InterPro" id="IPR032710">
    <property type="entry name" value="NTF2-like_dom_sf"/>
</dbReference>
<dbReference type="InterPro" id="IPR013325">
    <property type="entry name" value="RNA_pol_sigma_r2"/>
</dbReference>
<evidence type="ECO:0000259" key="7">
    <source>
        <dbReference type="Pfam" id="PF04542"/>
    </source>
</evidence>
<dbReference type="CDD" id="cd06171">
    <property type="entry name" value="Sigma70_r4"/>
    <property type="match status" value="1"/>
</dbReference>
<protein>
    <submittedName>
        <fullName evidence="9">Sigma-70 family RNA polymerase sigma factor</fullName>
    </submittedName>
</protein>
<dbReference type="PANTHER" id="PTHR30173">
    <property type="entry name" value="SIGMA 19 FACTOR"/>
    <property type="match status" value="1"/>
</dbReference>
<dbReference type="Gene3D" id="3.10.450.50">
    <property type="match status" value="1"/>
</dbReference>
<accession>A0A5N6MHM8</accession>
<feature type="domain" description="RNA polymerase sigma factor 70 region 4 type 2" evidence="8">
    <location>
        <begin position="135"/>
        <end position="185"/>
    </location>
</feature>
<dbReference type="InterPro" id="IPR013324">
    <property type="entry name" value="RNA_pol_sigma_r3/r4-like"/>
</dbReference>
<dbReference type="GO" id="GO:0016987">
    <property type="term" value="F:sigma factor activity"/>
    <property type="evidence" value="ECO:0007669"/>
    <property type="project" value="UniProtKB-KW"/>
</dbReference>
<dbReference type="EMBL" id="VTFX01000004">
    <property type="protein sequence ID" value="KAD3633022.1"/>
    <property type="molecule type" value="Genomic_DNA"/>
</dbReference>
<dbReference type="SUPFAM" id="SSF54427">
    <property type="entry name" value="NTF2-like"/>
    <property type="match status" value="1"/>
</dbReference>
<comment type="similarity">
    <text evidence="1">Belongs to the sigma-70 factor family. ECF subfamily.</text>
</comment>
<organism evidence="9 10">
    <name type="scientific">Arthrobacter yangruifuii</name>
    <dbReference type="NCBI Taxonomy" id="2606616"/>
    <lineage>
        <taxon>Bacteria</taxon>
        <taxon>Bacillati</taxon>
        <taxon>Actinomycetota</taxon>
        <taxon>Actinomycetes</taxon>
        <taxon>Micrococcales</taxon>
        <taxon>Micrococcaceae</taxon>
        <taxon>Arthrobacter</taxon>
    </lineage>
</organism>
<gene>
    <name evidence="9" type="ORF">GD627_09250</name>
</gene>
<dbReference type="Gene3D" id="1.10.1740.10">
    <property type="match status" value="1"/>
</dbReference>
<dbReference type="Proteomes" id="UP000326852">
    <property type="component" value="Unassembled WGS sequence"/>
</dbReference>
<dbReference type="InterPro" id="IPR007627">
    <property type="entry name" value="RNA_pol_sigma70_r2"/>
</dbReference>
<dbReference type="InterPro" id="IPR014284">
    <property type="entry name" value="RNA_pol_sigma-70_dom"/>
</dbReference>
<dbReference type="GO" id="GO:0003677">
    <property type="term" value="F:DNA binding"/>
    <property type="evidence" value="ECO:0007669"/>
    <property type="project" value="InterPro"/>
</dbReference>
<evidence type="ECO:0000313" key="10">
    <source>
        <dbReference type="Proteomes" id="UP000326852"/>
    </source>
</evidence>
<dbReference type="InterPro" id="IPR036388">
    <property type="entry name" value="WH-like_DNA-bd_sf"/>
</dbReference>
<evidence type="ECO:0000256" key="2">
    <source>
        <dbReference type="ARBA" id="ARBA00011344"/>
    </source>
</evidence>
<keyword evidence="3" id="KW-0805">Transcription regulation</keyword>
<sequence length="315" mass="33753">MANRSAGGQGDDGGSRADDTQLSGARDGRDAEFLRHRGMVFTIAYDVLGTLADAEDVVQETYLRWRAVETPVENPRAYLARTASRQALNSLRTASRRREDYPGEWLPEPLPTGPARLAADPEAAALTASEVSTAMLVLLQTLSGPERAAFILHEVFDFGYPEIAATLGIGEPAVRQTVHRARTRLKSGTPRTAPDTAEHRAAVERFLAATMTGQIQSLLDVLAPDVVLVSDGGGKVSAALRPVHGPEKVARLMIGLADKYGAGSVPEFVELNGLPAVAFREDGTVTTVFQLELVDGRVQAVYAMRNPDKLVGLQG</sequence>
<dbReference type="RefSeq" id="WP_152272257.1">
    <property type="nucleotide sequence ID" value="NZ_VTFX01000004.1"/>
</dbReference>
<dbReference type="SUPFAM" id="SSF88946">
    <property type="entry name" value="Sigma2 domain of RNA polymerase sigma factors"/>
    <property type="match status" value="1"/>
</dbReference>
<dbReference type="InterPro" id="IPR052704">
    <property type="entry name" value="ECF_Sigma-70_Domain"/>
</dbReference>
<dbReference type="Pfam" id="PF08281">
    <property type="entry name" value="Sigma70_r4_2"/>
    <property type="match status" value="1"/>
</dbReference>
<comment type="subunit">
    <text evidence="2">Interacts transiently with the RNA polymerase catalytic core formed by RpoA, RpoB, RpoC and RpoZ (2 alpha, 1 beta, 1 beta' and 1 omega subunit) to form the RNA polymerase holoenzyme that can initiate transcription.</text>
</comment>
<dbReference type="Gene3D" id="1.10.10.10">
    <property type="entry name" value="Winged helix-like DNA-binding domain superfamily/Winged helix DNA-binding domain"/>
    <property type="match status" value="1"/>
</dbReference>
<dbReference type="GO" id="GO:0006352">
    <property type="term" value="P:DNA-templated transcription initiation"/>
    <property type="evidence" value="ECO:0007669"/>
    <property type="project" value="InterPro"/>
</dbReference>
<evidence type="ECO:0000256" key="3">
    <source>
        <dbReference type="ARBA" id="ARBA00023015"/>
    </source>
</evidence>
<dbReference type="PANTHER" id="PTHR30173:SF36">
    <property type="entry name" value="ECF RNA POLYMERASE SIGMA FACTOR SIGJ"/>
    <property type="match status" value="1"/>
</dbReference>
<evidence type="ECO:0000259" key="8">
    <source>
        <dbReference type="Pfam" id="PF08281"/>
    </source>
</evidence>
<dbReference type="Pfam" id="PF04542">
    <property type="entry name" value="Sigma70_r2"/>
    <property type="match status" value="1"/>
</dbReference>
<dbReference type="NCBIfam" id="TIGR02937">
    <property type="entry name" value="sigma70-ECF"/>
    <property type="match status" value="1"/>
</dbReference>
<keyword evidence="5" id="KW-0804">Transcription</keyword>
<evidence type="ECO:0000256" key="5">
    <source>
        <dbReference type="ARBA" id="ARBA00023163"/>
    </source>
</evidence>